<evidence type="ECO:0000313" key="1">
    <source>
        <dbReference type="EnsemblPlants" id="TuG1812G0600003851.01.T01"/>
    </source>
</evidence>
<dbReference type="Gramene" id="TuG1812G0600003851.01.T01">
    <property type="protein sequence ID" value="TuG1812G0600003851.01.T01"/>
    <property type="gene ID" value="TuG1812G0600003851.01"/>
</dbReference>
<proteinExistence type="predicted"/>
<reference evidence="1" key="3">
    <citation type="submission" date="2022-06" db="UniProtKB">
        <authorList>
            <consortium name="EnsemblPlants"/>
        </authorList>
    </citation>
    <scope>IDENTIFICATION</scope>
</reference>
<organism evidence="1 2">
    <name type="scientific">Triticum urartu</name>
    <name type="common">Red wild einkorn</name>
    <name type="synonym">Crithodium urartu</name>
    <dbReference type="NCBI Taxonomy" id="4572"/>
    <lineage>
        <taxon>Eukaryota</taxon>
        <taxon>Viridiplantae</taxon>
        <taxon>Streptophyta</taxon>
        <taxon>Embryophyta</taxon>
        <taxon>Tracheophyta</taxon>
        <taxon>Spermatophyta</taxon>
        <taxon>Magnoliopsida</taxon>
        <taxon>Liliopsida</taxon>
        <taxon>Poales</taxon>
        <taxon>Poaceae</taxon>
        <taxon>BOP clade</taxon>
        <taxon>Pooideae</taxon>
        <taxon>Triticodae</taxon>
        <taxon>Triticeae</taxon>
        <taxon>Triticinae</taxon>
        <taxon>Triticum</taxon>
    </lineage>
</organism>
<dbReference type="EnsemblPlants" id="TuG1812G0600003851.01.T01">
    <property type="protein sequence ID" value="TuG1812G0600003851.01.T01"/>
    <property type="gene ID" value="TuG1812G0600003851.01"/>
</dbReference>
<dbReference type="AlphaFoldDB" id="A0A8R7UYK0"/>
<sequence length="41" mass="4536">MSHRAARSAPARLPPPIRPVGRRLLSLLPNARLTREYGQGC</sequence>
<accession>A0A8R7UYK0</accession>
<evidence type="ECO:0000313" key="2">
    <source>
        <dbReference type="Proteomes" id="UP000015106"/>
    </source>
</evidence>
<keyword evidence="2" id="KW-1185">Reference proteome</keyword>
<name>A0A8R7UYK0_TRIUA</name>
<protein>
    <submittedName>
        <fullName evidence="1">Uncharacterized protein</fullName>
    </submittedName>
</protein>
<dbReference type="Proteomes" id="UP000015106">
    <property type="component" value="Chromosome 6"/>
</dbReference>
<reference evidence="2" key="1">
    <citation type="journal article" date="2013" name="Nature">
        <title>Draft genome of the wheat A-genome progenitor Triticum urartu.</title>
        <authorList>
            <person name="Ling H.Q."/>
            <person name="Zhao S."/>
            <person name="Liu D."/>
            <person name="Wang J."/>
            <person name="Sun H."/>
            <person name="Zhang C."/>
            <person name="Fan H."/>
            <person name="Li D."/>
            <person name="Dong L."/>
            <person name="Tao Y."/>
            <person name="Gao C."/>
            <person name="Wu H."/>
            <person name="Li Y."/>
            <person name="Cui Y."/>
            <person name="Guo X."/>
            <person name="Zheng S."/>
            <person name="Wang B."/>
            <person name="Yu K."/>
            <person name="Liang Q."/>
            <person name="Yang W."/>
            <person name="Lou X."/>
            <person name="Chen J."/>
            <person name="Feng M."/>
            <person name="Jian J."/>
            <person name="Zhang X."/>
            <person name="Luo G."/>
            <person name="Jiang Y."/>
            <person name="Liu J."/>
            <person name="Wang Z."/>
            <person name="Sha Y."/>
            <person name="Zhang B."/>
            <person name="Wu H."/>
            <person name="Tang D."/>
            <person name="Shen Q."/>
            <person name="Xue P."/>
            <person name="Zou S."/>
            <person name="Wang X."/>
            <person name="Liu X."/>
            <person name="Wang F."/>
            <person name="Yang Y."/>
            <person name="An X."/>
            <person name="Dong Z."/>
            <person name="Zhang K."/>
            <person name="Zhang X."/>
            <person name="Luo M.C."/>
            <person name="Dvorak J."/>
            <person name="Tong Y."/>
            <person name="Wang J."/>
            <person name="Yang H."/>
            <person name="Li Z."/>
            <person name="Wang D."/>
            <person name="Zhang A."/>
            <person name="Wang J."/>
        </authorList>
    </citation>
    <scope>NUCLEOTIDE SEQUENCE</scope>
    <source>
        <strain evidence="2">cv. G1812</strain>
    </source>
</reference>
<reference evidence="1" key="2">
    <citation type="submission" date="2018-03" db="EMBL/GenBank/DDBJ databases">
        <title>The Triticum urartu genome reveals the dynamic nature of wheat genome evolution.</title>
        <authorList>
            <person name="Ling H."/>
            <person name="Ma B."/>
            <person name="Shi X."/>
            <person name="Liu H."/>
            <person name="Dong L."/>
            <person name="Sun H."/>
            <person name="Cao Y."/>
            <person name="Gao Q."/>
            <person name="Zheng S."/>
            <person name="Li Y."/>
            <person name="Yu Y."/>
            <person name="Du H."/>
            <person name="Qi M."/>
            <person name="Li Y."/>
            <person name="Yu H."/>
            <person name="Cui Y."/>
            <person name="Wang N."/>
            <person name="Chen C."/>
            <person name="Wu H."/>
            <person name="Zhao Y."/>
            <person name="Zhang J."/>
            <person name="Li Y."/>
            <person name="Zhou W."/>
            <person name="Zhang B."/>
            <person name="Hu W."/>
            <person name="Eijk M."/>
            <person name="Tang J."/>
            <person name="Witsenboer H."/>
            <person name="Zhao S."/>
            <person name="Li Z."/>
            <person name="Zhang A."/>
            <person name="Wang D."/>
            <person name="Liang C."/>
        </authorList>
    </citation>
    <scope>NUCLEOTIDE SEQUENCE [LARGE SCALE GENOMIC DNA]</scope>
    <source>
        <strain evidence="1">cv. G1812</strain>
    </source>
</reference>